<keyword evidence="8 9" id="KW-0961">Cell wall biogenesis/degradation</keyword>
<dbReference type="Gene3D" id="2.40.440.10">
    <property type="entry name" value="L,D-transpeptidase catalytic domain-like"/>
    <property type="match status" value="1"/>
</dbReference>
<feature type="domain" description="L,D-TPase catalytic" evidence="10">
    <location>
        <begin position="136"/>
        <end position="280"/>
    </location>
</feature>
<protein>
    <submittedName>
        <fullName evidence="11">L,D-transpeptidase</fullName>
    </submittedName>
</protein>
<evidence type="ECO:0000259" key="10">
    <source>
        <dbReference type="PROSITE" id="PS52029"/>
    </source>
</evidence>
<keyword evidence="12" id="KW-1185">Reference proteome</keyword>
<evidence type="ECO:0000313" key="12">
    <source>
        <dbReference type="Proteomes" id="UP000740413"/>
    </source>
</evidence>
<evidence type="ECO:0000256" key="1">
    <source>
        <dbReference type="ARBA" id="ARBA00004752"/>
    </source>
</evidence>
<accession>A0ABS5WE26</accession>
<feature type="active site" description="Proton donor/acceptor" evidence="9">
    <location>
        <position position="240"/>
    </location>
</feature>
<dbReference type="InterPro" id="IPR005490">
    <property type="entry name" value="LD_TPept_cat_dom"/>
</dbReference>
<organism evidence="11 12">
    <name type="scientific">Zobellia barbeyronii</name>
    <dbReference type="NCBI Taxonomy" id="2748009"/>
    <lineage>
        <taxon>Bacteria</taxon>
        <taxon>Pseudomonadati</taxon>
        <taxon>Bacteroidota</taxon>
        <taxon>Flavobacteriia</taxon>
        <taxon>Flavobacteriales</taxon>
        <taxon>Flavobacteriaceae</taxon>
        <taxon>Zobellia</taxon>
    </lineage>
</organism>
<dbReference type="Proteomes" id="UP000740413">
    <property type="component" value="Unassembled WGS sequence"/>
</dbReference>
<keyword evidence="5" id="KW-0378">Hydrolase</keyword>
<keyword evidence="7 9" id="KW-0573">Peptidoglycan synthesis</keyword>
<proteinExistence type="inferred from homology"/>
<keyword evidence="6 9" id="KW-0133">Cell shape</keyword>
<reference evidence="12" key="2">
    <citation type="submission" date="2023-07" db="EMBL/GenBank/DDBJ databases">
        <title>Zobellia barbeyronii sp. nov., a new marine flavobacterium, isolated from green and red algae.</title>
        <authorList>
            <person name="Nedashkovskaya O.I."/>
            <person name="Otstavnykh N."/>
            <person name="Zhukova N."/>
            <person name="Guzev K."/>
            <person name="Chausova V."/>
            <person name="Tekutyeva L."/>
            <person name="Mikhailov V."/>
            <person name="Isaeva M."/>
        </authorList>
    </citation>
    <scope>NUCLEOTIDE SEQUENCE [LARGE SCALE GENOMIC DNA]</scope>
    <source>
        <strain evidence="12">KMM 6746</strain>
    </source>
</reference>
<evidence type="ECO:0000256" key="7">
    <source>
        <dbReference type="ARBA" id="ARBA00022984"/>
    </source>
</evidence>
<dbReference type="CDD" id="cd16913">
    <property type="entry name" value="YkuD_like"/>
    <property type="match status" value="1"/>
</dbReference>
<evidence type="ECO:0000256" key="8">
    <source>
        <dbReference type="ARBA" id="ARBA00023316"/>
    </source>
</evidence>
<reference evidence="11 12" key="1">
    <citation type="submission" date="2020-06" db="EMBL/GenBank/DDBJ databases">
        <authorList>
            <person name="Isaeva M.P."/>
            <person name="Chernysheva N.Y."/>
        </authorList>
    </citation>
    <scope>NUCLEOTIDE SEQUENCE [LARGE SCALE GENOMIC DNA]</scope>
    <source>
        <strain evidence="11 12">KMM 6746</strain>
    </source>
</reference>
<comment type="pathway">
    <text evidence="1 9">Cell wall biogenesis; peptidoglycan biosynthesis.</text>
</comment>
<comment type="similarity">
    <text evidence="2">Belongs to the YkuD family.</text>
</comment>
<keyword evidence="4" id="KW-0808">Transferase</keyword>
<dbReference type="PANTHER" id="PTHR30582:SF24">
    <property type="entry name" value="L,D-TRANSPEPTIDASE ERFK_SRFK-RELATED"/>
    <property type="match status" value="1"/>
</dbReference>
<dbReference type="SUPFAM" id="SSF141523">
    <property type="entry name" value="L,D-transpeptidase catalytic domain-like"/>
    <property type="match status" value="1"/>
</dbReference>
<evidence type="ECO:0000256" key="5">
    <source>
        <dbReference type="ARBA" id="ARBA00022801"/>
    </source>
</evidence>
<dbReference type="InterPro" id="IPR050979">
    <property type="entry name" value="LD-transpeptidase"/>
</dbReference>
<evidence type="ECO:0000256" key="3">
    <source>
        <dbReference type="ARBA" id="ARBA00022676"/>
    </source>
</evidence>
<gene>
    <name evidence="11" type="ORF">HW347_09440</name>
</gene>
<dbReference type="InterPro" id="IPR038063">
    <property type="entry name" value="Transpep_catalytic_dom"/>
</dbReference>
<dbReference type="Pfam" id="PF03734">
    <property type="entry name" value="YkuD"/>
    <property type="match status" value="1"/>
</dbReference>
<dbReference type="EMBL" id="JACATN010000003">
    <property type="protein sequence ID" value="MBT2161489.1"/>
    <property type="molecule type" value="Genomic_DNA"/>
</dbReference>
<evidence type="ECO:0000256" key="9">
    <source>
        <dbReference type="PROSITE-ProRule" id="PRU01373"/>
    </source>
</evidence>
<keyword evidence="3" id="KW-0328">Glycosyltransferase</keyword>
<evidence type="ECO:0000256" key="2">
    <source>
        <dbReference type="ARBA" id="ARBA00005992"/>
    </source>
</evidence>
<sequence length="303" mass="34985">MLMLILSMGSCKDQAKLVSEKEPVQEEVAPVPIKKVKTYEDINVSRNVRIAEYFEYIDSLVLRYDSIVPYPLSEHLLVRNNPWIIDTLANTDYYRMKARDSFVYDQRQMIALPKGSVLHLPDSTKACHILDDLAHTEIDVNIPEFKLRIYQDSILKDEFTVRVGQDKQRYLKMGDRITDLRTKTGEGTIVRHAKHPDFYNPVNGKPYYVTHRDDGKLTQMPQIPWMETEINGIRNGQMIHPTTNPKTLGKAYSHGCIGTREADAWVIYYYAPLGTKVRIRYDLDTHFEGSVVSVLKDIYGVEK</sequence>
<evidence type="ECO:0000256" key="4">
    <source>
        <dbReference type="ARBA" id="ARBA00022679"/>
    </source>
</evidence>
<evidence type="ECO:0000256" key="6">
    <source>
        <dbReference type="ARBA" id="ARBA00022960"/>
    </source>
</evidence>
<evidence type="ECO:0000313" key="11">
    <source>
        <dbReference type="EMBL" id="MBT2161489.1"/>
    </source>
</evidence>
<dbReference type="PROSITE" id="PS52029">
    <property type="entry name" value="LD_TPASE"/>
    <property type="match status" value="1"/>
</dbReference>
<dbReference type="PANTHER" id="PTHR30582">
    <property type="entry name" value="L,D-TRANSPEPTIDASE"/>
    <property type="match status" value="1"/>
</dbReference>
<feature type="active site" description="Nucleophile" evidence="9">
    <location>
        <position position="256"/>
    </location>
</feature>
<comment type="caution">
    <text evidence="11">The sequence shown here is derived from an EMBL/GenBank/DDBJ whole genome shotgun (WGS) entry which is preliminary data.</text>
</comment>
<name>A0ABS5WE26_9FLAO</name>